<dbReference type="SUPFAM" id="SSF55136">
    <property type="entry name" value="Probable bacterial effector-binding domain"/>
    <property type="match status" value="1"/>
</dbReference>
<feature type="domain" description="AraC effector-binding" evidence="1">
    <location>
        <begin position="8"/>
        <end position="165"/>
    </location>
</feature>
<comment type="caution">
    <text evidence="2">The sequence shown here is derived from an EMBL/GenBank/DDBJ whole genome shotgun (WGS) entry which is preliminary data.</text>
</comment>
<evidence type="ECO:0000259" key="1">
    <source>
        <dbReference type="SMART" id="SM00871"/>
    </source>
</evidence>
<keyword evidence="3" id="KW-1185">Reference proteome</keyword>
<dbReference type="Gene3D" id="3.20.80.10">
    <property type="entry name" value="Regulatory factor, effector binding domain"/>
    <property type="match status" value="1"/>
</dbReference>
<dbReference type="EMBL" id="JABWGN010000010">
    <property type="protein sequence ID" value="NUW35058.1"/>
    <property type="molecule type" value="Genomic_DNA"/>
</dbReference>
<gene>
    <name evidence="2" type="ORF">HTZ77_27040</name>
</gene>
<organism evidence="2 3">
    <name type="scientific">Nonomuraea montanisoli</name>
    <dbReference type="NCBI Taxonomy" id="2741721"/>
    <lineage>
        <taxon>Bacteria</taxon>
        <taxon>Bacillati</taxon>
        <taxon>Actinomycetota</taxon>
        <taxon>Actinomycetes</taxon>
        <taxon>Streptosporangiales</taxon>
        <taxon>Streptosporangiaceae</taxon>
        <taxon>Nonomuraea</taxon>
    </lineage>
</organism>
<reference evidence="2 3" key="1">
    <citation type="submission" date="2020-06" db="EMBL/GenBank/DDBJ databases">
        <title>Nonomuraea sp. SMC257, a novel actinomycete isolated from soil.</title>
        <authorList>
            <person name="Chanama M."/>
        </authorList>
    </citation>
    <scope>NUCLEOTIDE SEQUENCE [LARGE SCALE GENOMIC DNA]</scope>
    <source>
        <strain evidence="2 3">SMC257</strain>
    </source>
</reference>
<name>A0A7Y6M4R1_9ACTN</name>
<dbReference type="Proteomes" id="UP000586042">
    <property type="component" value="Unassembled WGS sequence"/>
</dbReference>
<dbReference type="InterPro" id="IPR010499">
    <property type="entry name" value="AraC_E-bd"/>
</dbReference>
<evidence type="ECO:0000313" key="2">
    <source>
        <dbReference type="EMBL" id="NUW35058.1"/>
    </source>
</evidence>
<dbReference type="InterPro" id="IPR029442">
    <property type="entry name" value="GyrI-like"/>
</dbReference>
<protein>
    <submittedName>
        <fullName evidence="2">GyrI-like domain-containing protein</fullName>
    </submittedName>
</protein>
<evidence type="ECO:0000313" key="3">
    <source>
        <dbReference type="Proteomes" id="UP000586042"/>
    </source>
</evidence>
<dbReference type="Pfam" id="PF06445">
    <property type="entry name" value="GyrI-like"/>
    <property type="match status" value="1"/>
</dbReference>
<dbReference type="AlphaFoldDB" id="A0A7Y6M4R1"/>
<dbReference type="SMART" id="SM00871">
    <property type="entry name" value="AraC_E_bind"/>
    <property type="match status" value="1"/>
</dbReference>
<sequence>MTDQPHGHTFEILHRDPQTTASIRMTVAIARLSEAQGEGFSELWKYTQQPGVSVEGQPFVRYHTFEEGETDVEVGVPVAGRPVGAGRVASAELPGGTAVATWHLGSHDSLGDTYALLDAWLKEHDREPDGAAWEVYHWFDLSAQPDPSSWPAPVTWRTQLIQPIR</sequence>
<dbReference type="InterPro" id="IPR011256">
    <property type="entry name" value="Reg_factor_effector_dom_sf"/>
</dbReference>
<accession>A0A7Y6M4R1</accession>
<proteinExistence type="predicted"/>
<dbReference type="RefSeq" id="WP_175592481.1">
    <property type="nucleotide sequence ID" value="NZ_JABWGN010000010.1"/>
</dbReference>